<evidence type="ECO:0000256" key="1">
    <source>
        <dbReference type="SAM" id="MobiDB-lite"/>
    </source>
</evidence>
<keyword evidence="3" id="KW-1185">Reference proteome</keyword>
<name>A0AAV4LVE6_BABCB</name>
<feature type="region of interest" description="Disordered" evidence="1">
    <location>
        <begin position="1"/>
        <end position="21"/>
    </location>
</feature>
<dbReference type="AlphaFoldDB" id="A0AAV4LVE6"/>
<reference evidence="2 3" key="1">
    <citation type="submission" date="2021-06" db="EMBL/GenBank/DDBJ databases">
        <title>Genome sequence of Babesia caballi.</title>
        <authorList>
            <person name="Yamagishi J."/>
            <person name="Kidaka T."/>
            <person name="Ochi A."/>
        </authorList>
    </citation>
    <scope>NUCLEOTIDE SEQUENCE [LARGE SCALE GENOMIC DNA]</scope>
    <source>
        <strain evidence="2">USDA-D6B2</strain>
    </source>
</reference>
<evidence type="ECO:0000313" key="3">
    <source>
        <dbReference type="Proteomes" id="UP001497744"/>
    </source>
</evidence>
<dbReference type="RefSeq" id="XP_067715639.1">
    <property type="nucleotide sequence ID" value="XM_067859538.1"/>
</dbReference>
<feature type="compositionally biased region" description="Basic and acidic residues" evidence="1">
    <location>
        <begin position="1"/>
        <end position="15"/>
    </location>
</feature>
<dbReference type="Proteomes" id="UP001497744">
    <property type="component" value="Unassembled WGS sequence"/>
</dbReference>
<organism evidence="2 3">
    <name type="scientific">Babesia caballi</name>
    <dbReference type="NCBI Taxonomy" id="5871"/>
    <lineage>
        <taxon>Eukaryota</taxon>
        <taxon>Sar</taxon>
        <taxon>Alveolata</taxon>
        <taxon>Apicomplexa</taxon>
        <taxon>Aconoidasida</taxon>
        <taxon>Piroplasmida</taxon>
        <taxon>Babesiidae</taxon>
        <taxon>Babesia</taxon>
    </lineage>
</organism>
<evidence type="ECO:0000313" key="2">
    <source>
        <dbReference type="EMBL" id="GIX63570.1"/>
    </source>
</evidence>
<dbReference type="GeneID" id="94195051"/>
<proteinExistence type="predicted"/>
<gene>
    <name evidence="2" type="ORF">BcabD6B2_30050</name>
</gene>
<accession>A0AAV4LVE6</accession>
<protein>
    <submittedName>
        <fullName evidence="2">Sigma-70 family RNA polymerase sigma factor</fullName>
    </submittedName>
</protein>
<sequence>MRHFHFGERAKHAAERSGAVGRGVARANDGLRDEGHECVDFARRHGGQHGRDHVAAHFVGPCCAQPPLQQRRQDAVDALVSEADAAERLHEVLQGLEVEVIALELEGHRAAVYHLVGQPEKKQRDMLACPGEGCRHQTELLAV</sequence>
<dbReference type="EMBL" id="BPLF01000002">
    <property type="protein sequence ID" value="GIX63570.1"/>
    <property type="molecule type" value="Genomic_DNA"/>
</dbReference>
<comment type="caution">
    <text evidence="2">The sequence shown here is derived from an EMBL/GenBank/DDBJ whole genome shotgun (WGS) entry which is preliminary data.</text>
</comment>